<dbReference type="InterPro" id="IPR004165">
    <property type="entry name" value="CoA_trans_fam_I"/>
</dbReference>
<sequence length="522" mass="56427">MGRVKFVSTKEAAAMIPDGARIGTVGFMLIGAPEEIWLETEKRFLETGSPKNISLLWASGPGDGKDIRGFNHLCHEGLLAKAVGGHFGLFPKMAPLINNNKMQAYNFPQGVLTGMFREMAARRPGVITHVGLGTFVDPEFGGGKLNSITTEDIVEKIQLDGKPYLFYKAQEIDVAVVRGTEADENGNIGISKESLRLEGLSAAQAAKNNGGLVIVQVERLVKNGTIDPKNVLIPGPLVDVVALVSDKKNHMQTSGTDFNIEFISGTGVIKQEEKKSMPLDVRKVIGRRAAMELEDSMTVLNYGIGVPEQVAIVLKEEGLEDHFIATVEPGIYGGTAQGGLNFGAAIAPQAIIDHPYQFDFYDGGGVDMTFLGMAECNAAGSLNVSKFGPKIAGCGGFIDISQNAKACVFCGTFTAGGLKVEIGEGKLKIVNEGKVKKFINNIEQITLNGEYESKKNKKIMLITERAVFEYRKEGLTLIEIAPGVELEKDVLAQMEFKPVLADEIKLMDERIFKDEPMGLALK</sequence>
<name>A0A0L6Z5M5_9CLOT</name>
<evidence type="ECO:0000256" key="2">
    <source>
        <dbReference type="ARBA" id="ARBA00022679"/>
    </source>
</evidence>
<dbReference type="EC" id="2.8.3.8" evidence="5"/>
<dbReference type="SMART" id="SM00882">
    <property type="entry name" value="CoA_trans"/>
    <property type="match status" value="1"/>
</dbReference>
<dbReference type="PANTHER" id="PTHR43293:SF1">
    <property type="entry name" value="ACETATE COA-TRANSFERASE YDIF"/>
    <property type="match status" value="1"/>
</dbReference>
<dbReference type="SUPFAM" id="SSF100950">
    <property type="entry name" value="NagB/RpiA/CoA transferase-like"/>
    <property type="match status" value="2"/>
</dbReference>
<reference evidence="6" key="1">
    <citation type="submission" date="2015-08" db="EMBL/GenBank/DDBJ databases">
        <title>Genome sequence of the strict anaerobe Clostridium homopropionicum LuHBu1 (DSM 5847T).</title>
        <authorList>
            <person name="Poehlein A."/>
            <person name="Beck M."/>
            <person name="Schiel-Bengelsdorf B."/>
            <person name="Bengelsdorf F.R."/>
            <person name="Daniel R."/>
            <person name="Duerre P."/>
        </authorList>
    </citation>
    <scope>NUCLEOTIDE SEQUENCE [LARGE SCALE GENOMIC DNA]</scope>
    <source>
        <strain evidence="6">DSM 5847</strain>
    </source>
</reference>
<dbReference type="GO" id="GO:0046952">
    <property type="term" value="P:ketone body catabolic process"/>
    <property type="evidence" value="ECO:0007669"/>
    <property type="project" value="InterPro"/>
</dbReference>
<organism evidence="5 6">
    <name type="scientific">Clostridium homopropionicum DSM 5847</name>
    <dbReference type="NCBI Taxonomy" id="1121318"/>
    <lineage>
        <taxon>Bacteria</taxon>
        <taxon>Bacillati</taxon>
        <taxon>Bacillota</taxon>
        <taxon>Clostridia</taxon>
        <taxon>Eubacteriales</taxon>
        <taxon>Clostridiaceae</taxon>
        <taxon>Clostridium</taxon>
    </lineage>
</organism>
<dbReference type="Gene3D" id="3.40.1080.10">
    <property type="entry name" value="Glutaconate Coenzyme A-transferase"/>
    <property type="match status" value="2"/>
</dbReference>
<dbReference type="PIRSF" id="PIRSF000858">
    <property type="entry name" value="SCOT-t"/>
    <property type="match status" value="1"/>
</dbReference>
<dbReference type="Pfam" id="PF01144">
    <property type="entry name" value="CoA_trans"/>
    <property type="match status" value="1"/>
</dbReference>
<keyword evidence="2 3" id="KW-0808">Transferase</keyword>
<accession>A0A0L6Z5M5</accession>
<evidence type="ECO:0000313" key="5">
    <source>
        <dbReference type="EMBL" id="KOA18269.1"/>
    </source>
</evidence>
<protein>
    <submittedName>
        <fullName evidence="5">Acetate CoA-transferase YdiF</fullName>
        <ecNumber evidence="5">2.8.3.8</ecNumber>
    </submittedName>
</protein>
<dbReference type="RefSeq" id="WP_052222619.1">
    <property type="nucleotide sequence ID" value="NZ_LHUR01000042.1"/>
</dbReference>
<comment type="caution">
    <text evidence="5">The sequence shown here is derived from an EMBL/GenBank/DDBJ whole genome shotgun (WGS) entry which is preliminary data.</text>
</comment>
<dbReference type="Proteomes" id="UP000037043">
    <property type="component" value="Unassembled WGS sequence"/>
</dbReference>
<evidence type="ECO:0000256" key="4">
    <source>
        <dbReference type="PIRSR" id="PIRSR000858-1"/>
    </source>
</evidence>
<dbReference type="InterPro" id="IPR014388">
    <property type="entry name" value="3-oxoacid_CoA-transferase"/>
</dbReference>
<dbReference type="InterPro" id="IPR037171">
    <property type="entry name" value="NagB/RpiA_transferase-like"/>
</dbReference>
<evidence type="ECO:0000256" key="3">
    <source>
        <dbReference type="PIRNR" id="PIRNR000858"/>
    </source>
</evidence>
<evidence type="ECO:0000313" key="6">
    <source>
        <dbReference type="Proteomes" id="UP000037043"/>
    </source>
</evidence>
<dbReference type="GO" id="GO:0008775">
    <property type="term" value="F:acetate CoA-transferase activity"/>
    <property type="evidence" value="ECO:0007669"/>
    <property type="project" value="UniProtKB-EC"/>
</dbReference>
<gene>
    <name evidence="5" type="primary">ydiF_8</name>
    <name evidence="5" type="ORF">CLHOM_31660</name>
</gene>
<dbReference type="STRING" id="36844.SAMN04488501_101318"/>
<feature type="active site" description="5-glutamyl coenzyme A thioester intermediate" evidence="4">
    <location>
        <position position="328"/>
    </location>
</feature>
<keyword evidence="6" id="KW-1185">Reference proteome</keyword>
<dbReference type="PANTHER" id="PTHR43293">
    <property type="entry name" value="ACETATE COA-TRANSFERASE YDIF"/>
    <property type="match status" value="1"/>
</dbReference>
<dbReference type="PATRIC" id="fig|1121318.3.peg.3163"/>
<dbReference type="AlphaFoldDB" id="A0A0L6Z5M5"/>
<dbReference type="EMBL" id="LHUR01000042">
    <property type="protein sequence ID" value="KOA18269.1"/>
    <property type="molecule type" value="Genomic_DNA"/>
</dbReference>
<comment type="similarity">
    <text evidence="1 3">Belongs to the 3-oxoacid CoA-transferase family.</text>
</comment>
<proteinExistence type="inferred from homology"/>
<evidence type="ECO:0000256" key="1">
    <source>
        <dbReference type="ARBA" id="ARBA00007154"/>
    </source>
</evidence>